<reference evidence="3 4" key="1">
    <citation type="journal article" date="2019" name="Sci. Data">
        <title>Hybrid genome assembly and annotation of Danionella translucida.</title>
        <authorList>
            <person name="Kadobianskyi M."/>
            <person name="Schulze L."/>
            <person name="Schuelke M."/>
            <person name="Judkewitz B."/>
        </authorList>
    </citation>
    <scope>NUCLEOTIDE SEQUENCE [LARGE SCALE GENOMIC DNA]</scope>
    <source>
        <strain evidence="3 4">Bolton</strain>
    </source>
</reference>
<dbReference type="GO" id="GO:0000981">
    <property type="term" value="F:DNA-binding transcription factor activity, RNA polymerase II-specific"/>
    <property type="evidence" value="ECO:0007669"/>
    <property type="project" value="TreeGrafter"/>
</dbReference>
<dbReference type="Gene3D" id="1.10.10.10">
    <property type="entry name" value="Winged helix-like DNA-binding domain superfamily/Winged helix DNA-binding domain"/>
    <property type="match status" value="2"/>
</dbReference>
<feature type="region of interest" description="Disordered" evidence="1">
    <location>
        <begin position="146"/>
        <end position="207"/>
    </location>
</feature>
<sequence length="329" mass="36851">MLGTRLRLRPWLEQQINSGLYPGVQWIDQEDADQSDEGQSKEEPCATSAHPFSVLLLQAAGVFQIPWKHAARHGWSLEKDASLFRNWAIHTGRHRPGVDKPDPKTWKANFRCALNSLSDVRELQEKSRKRGHDAFRVYALLPQPRADGRTAPRCSRGEGRAAPAQTQRGVPLERPSGLSQIWSEEEEQTEAVLKGSEKPRSTGTDTSSSEIMLHNLLVKEEAWSGIEESACSRQSADLLKMKLETQPQGQLLEPITVIIEVLILIPGVLQIVDHLKTLDHSAPSYESERSWRDSYMWTGGLCDPVESSGFLLHPDGSFQQSSSAQFQEI</sequence>
<dbReference type="CDD" id="cd00103">
    <property type="entry name" value="IRF"/>
    <property type="match status" value="1"/>
</dbReference>
<dbReference type="GO" id="GO:0000978">
    <property type="term" value="F:RNA polymerase II cis-regulatory region sequence-specific DNA binding"/>
    <property type="evidence" value="ECO:0007669"/>
    <property type="project" value="TreeGrafter"/>
</dbReference>
<dbReference type="InterPro" id="IPR036390">
    <property type="entry name" value="WH_DNA-bd_sf"/>
</dbReference>
<keyword evidence="4" id="KW-1185">Reference proteome</keyword>
<feature type="domain" description="IRF tryptophan pentad repeat" evidence="2">
    <location>
        <begin position="5"/>
        <end position="142"/>
    </location>
</feature>
<organism evidence="3 4">
    <name type="scientific">Danionella cerebrum</name>
    <dbReference type="NCBI Taxonomy" id="2873325"/>
    <lineage>
        <taxon>Eukaryota</taxon>
        <taxon>Metazoa</taxon>
        <taxon>Chordata</taxon>
        <taxon>Craniata</taxon>
        <taxon>Vertebrata</taxon>
        <taxon>Euteleostomi</taxon>
        <taxon>Actinopterygii</taxon>
        <taxon>Neopterygii</taxon>
        <taxon>Teleostei</taxon>
        <taxon>Ostariophysi</taxon>
        <taxon>Cypriniformes</taxon>
        <taxon>Danionidae</taxon>
        <taxon>Danioninae</taxon>
        <taxon>Danionella</taxon>
    </lineage>
</organism>
<dbReference type="InterPro" id="IPR001346">
    <property type="entry name" value="Interferon_reg_fact_DNA-bd_dom"/>
</dbReference>
<dbReference type="GO" id="GO:0005634">
    <property type="term" value="C:nucleus"/>
    <property type="evidence" value="ECO:0007669"/>
    <property type="project" value="TreeGrafter"/>
</dbReference>
<dbReference type="InterPro" id="IPR036388">
    <property type="entry name" value="WH-like_DNA-bd_sf"/>
</dbReference>
<evidence type="ECO:0000256" key="1">
    <source>
        <dbReference type="SAM" id="MobiDB-lite"/>
    </source>
</evidence>
<dbReference type="Proteomes" id="UP000316079">
    <property type="component" value="Unassembled WGS sequence"/>
</dbReference>
<dbReference type="STRING" id="623744.A0A553QNN4"/>
<comment type="caution">
    <text evidence="3">The sequence shown here is derived from an EMBL/GenBank/DDBJ whole genome shotgun (WGS) entry which is preliminary data.</text>
</comment>
<name>A0A553QNN4_9TELE</name>
<proteinExistence type="predicted"/>
<dbReference type="PANTHER" id="PTHR11949">
    <property type="entry name" value="INTERFERON REGULATORY FACTOR"/>
    <property type="match status" value="1"/>
</dbReference>
<evidence type="ECO:0000313" key="4">
    <source>
        <dbReference type="Proteomes" id="UP000316079"/>
    </source>
</evidence>
<dbReference type="EMBL" id="SRMA01025733">
    <property type="protein sequence ID" value="TRY91589.1"/>
    <property type="molecule type" value="Genomic_DNA"/>
</dbReference>
<dbReference type="PANTHER" id="PTHR11949:SF50">
    <property type="entry name" value="INTERFERON REGULATORY FACTOR"/>
    <property type="match status" value="1"/>
</dbReference>
<dbReference type="PROSITE" id="PS51507">
    <property type="entry name" value="IRF_2"/>
    <property type="match status" value="1"/>
</dbReference>
<accession>A0A553QNN4</accession>
<dbReference type="OrthoDB" id="6538197at2759"/>
<protein>
    <recommendedName>
        <fullName evidence="2">IRF tryptophan pentad repeat domain-containing protein</fullName>
    </recommendedName>
</protein>
<dbReference type="SUPFAM" id="SSF46785">
    <property type="entry name" value="Winged helix' DNA-binding domain"/>
    <property type="match status" value="1"/>
</dbReference>
<dbReference type="GO" id="GO:0002376">
    <property type="term" value="P:immune system process"/>
    <property type="evidence" value="ECO:0007669"/>
    <property type="project" value="TreeGrafter"/>
</dbReference>
<evidence type="ECO:0000313" key="3">
    <source>
        <dbReference type="EMBL" id="TRY91589.1"/>
    </source>
</evidence>
<gene>
    <name evidence="3" type="ORF">DNTS_021755</name>
</gene>
<evidence type="ECO:0000259" key="2">
    <source>
        <dbReference type="PROSITE" id="PS51507"/>
    </source>
</evidence>
<dbReference type="AlphaFoldDB" id="A0A553QNN4"/>
<dbReference type="SMART" id="SM00348">
    <property type="entry name" value="IRF"/>
    <property type="match status" value="1"/>
</dbReference>
<dbReference type="Pfam" id="PF00605">
    <property type="entry name" value="IRF"/>
    <property type="match status" value="1"/>
</dbReference>
<feature type="compositionally biased region" description="Basic and acidic residues" evidence="1">
    <location>
        <begin position="146"/>
        <end position="159"/>
    </location>
</feature>